<protein>
    <submittedName>
        <fullName evidence="3">Prepilin-type N-terminal cleavage/methylation domain-containing protein</fullName>
    </submittedName>
</protein>
<dbReference type="InterPro" id="IPR012902">
    <property type="entry name" value="N_methyl_site"/>
</dbReference>
<dbReference type="PRINTS" id="PR00813">
    <property type="entry name" value="BCTERIALGSPG"/>
</dbReference>
<dbReference type="PROSITE" id="PS00409">
    <property type="entry name" value="PROKAR_NTER_METHYL"/>
    <property type="match status" value="1"/>
</dbReference>
<dbReference type="SUPFAM" id="SSF54523">
    <property type="entry name" value="Pili subunits"/>
    <property type="match status" value="1"/>
</dbReference>
<dbReference type="GO" id="GO:0015627">
    <property type="term" value="C:type II protein secretion system complex"/>
    <property type="evidence" value="ECO:0007669"/>
    <property type="project" value="InterPro"/>
</dbReference>
<dbReference type="AlphaFoldDB" id="A0A8E4MFH7"/>
<dbReference type="RefSeq" id="WP_171534245.1">
    <property type="nucleotide sequence ID" value="NZ_JABERH010000015.1"/>
</dbReference>
<dbReference type="NCBIfam" id="TIGR02532">
    <property type="entry name" value="IV_pilin_GFxxxE"/>
    <property type="match status" value="1"/>
</dbReference>
<evidence type="ECO:0000256" key="1">
    <source>
        <dbReference type="ARBA" id="ARBA00022481"/>
    </source>
</evidence>
<dbReference type="Gene3D" id="3.30.700.10">
    <property type="entry name" value="Glycoprotein, Type 4 Pilin"/>
    <property type="match status" value="1"/>
</dbReference>
<keyword evidence="2" id="KW-1133">Transmembrane helix</keyword>
<evidence type="ECO:0000313" key="3">
    <source>
        <dbReference type="EMBL" id="NNH38058.1"/>
    </source>
</evidence>
<dbReference type="GO" id="GO:0015628">
    <property type="term" value="P:protein secretion by the type II secretion system"/>
    <property type="evidence" value="ECO:0007669"/>
    <property type="project" value="InterPro"/>
</dbReference>
<feature type="transmembrane region" description="Helical" evidence="2">
    <location>
        <begin position="12"/>
        <end position="32"/>
    </location>
</feature>
<keyword evidence="2" id="KW-0472">Membrane</keyword>
<organism evidence="3 4">
    <name type="scientific">Acinetobacter terrae</name>
    <dbReference type="NCBI Taxonomy" id="2731247"/>
    <lineage>
        <taxon>Bacteria</taxon>
        <taxon>Pseudomonadati</taxon>
        <taxon>Pseudomonadota</taxon>
        <taxon>Gammaproteobacteria</taxon>
        <taxon>Moraxellales</taxon>
        <taxon>Moraxellaceae</taxon>
        <taxon>Acinetobacter</taxon>
        <taxon>Acinetobacter Taxon 24</taxon>
    </lineage>
</organism>
<dbReference type="Proteomes" id="UP000532147">
    <property type="component" value="Unassembled WGS sequence"/>
</dbReference>
<keyword evidence="2" id="KW-0812">Transmembrane</keyword>
<keyword evidence="1" id="KW-0488">Methylation</keyword>
<proteinExistence type="predicted"/>
<evidence type="ECO:0000313" key="4">
    <source>
        <dbReference type="Proteomes" id="UP000532147"/>
    </source>
</evidence>
<accession>A0A8E4MFH7</accession>
<dbReference type="InterPro" id="IPR000983">
    <property type="entry name" value="Bac_GSPG_pilin"/>
</dbReference>
<dbReference type="Pfam" id="PF07963">
    <property type="entry name" value="N_methyl"/>
    <property type="match status" value="1"/>
</dbReference>
<sequence>MNSSNRRLVQGFTLIEIMVVVVIIAIFAAIAIPSYQEYARRAVASNAEQSIFDLSMTLNKHKTRNFSYKGFALNPDPMVLPLGSTGVAVKYQITVRDGNDTSKPLTDSSVIGRNWVIRAESKDSKNYSFLINSFGLKCKNKTAANVTYIDCGAGQEIW</sequence>
<name>A0A8E4MFH7_9GAMM</name>
<reference evidence="3 4" key="1">
    <citation type="submission" date="2020-04" db="EMBL/GenBank/DDBJ databases">
        <title>Acinetobacter Taxon 24.</title>
        <authorList>
            <person name="Nemec A."/>
            <person name="Radolfova-Krizova L."/>
            <person name="Higgins P.G."/>
            <person name="Spanelova P."/>
        </authorList>
    </citation>
    <scope>NUCLEOTIDE SEQUENCE [LARGE SCALE GENOMIC DNA]</scope>
    <source>
        <strain evidence="3 4">ANC 4280</strain>
    </source>
</reference>
<dbReference type="EMBL" id="JABERH010000015">
    <property type="protein sequence ID" value="NNH38058.1"/>
    <property type="molecule type" value="Genomic_DNA"/>
</dbReference>
<evidence type="ECO:0000256" key="2">
    <source>
        <dbReference type="SAM" id="Phobius"/>
    </source>
</evidence>
<comment type="caution">
    <text evidence="3">The sequence shown here is derived from an EMBL/GenBank/DDBJ whole genome shotgun (WGS) entry which is preliminary data.</text>
</comment>
<gene>
    <name evidence="3" type="ORF">HLH11_05180</name>
</gene>
<dbReference type="InterPro" id="IPR045584">
    <property type="entry name" value="Pilin-like"/>
</dbReference>